<evidence type="ECO:0000313" key="5">
    <source>
        <dbReference type="Proteomes" id="UP001241110"/>
    </source>
</evidence>
<dbReference type="Proteomes" id="UP001228581">
    <property type="component" value="Unassembled WGS sequence"/>
</dbReference>
<feature type="transmembrane region" description="Helical" evidence="1">
    <location>
        <begin position="97"/>
        <end position="119"/>
    </location>
</feature>
<gene>
    <name evidence="2" type="ORF">QNI16_35580</name>
    <name evidence="3" type="ORF">QNI19_29850</name>
</gene>
<evidence type="ECO:0000313" key="2">
    <source>
        <dbReference type="EMBL" id="MDJ1485858.1"/>
    </source>
</evidence>
<protein>
    <submittedName>
        <fullName evidence="2">Uncharacterized protein</fullName>
    </submittedName>
</protein>
<dbReference type="EMBL" id="JASJOS010000024">
    <property type="protein sequence ID" value="MDJ1485858.1"/>
    <property type="molecule type" value="Genomic_DNA"/>
</dbReference>
<proteinExistence type="predicted"/>
<feature type="transmembrane region" description="Helical" evidence="1">
    <location>
        <begin position="21"/>
        <end position="41"/>
    </location>
</feature>
<comment type="caution">
    <text evidence="2">The sequence shown here is derived from an EMBL/GenBank/DDBJ whole genome shotgun (WGS) entry which is preliminary data.</text>
</comment>
<reference evidence="2 4" key="1">
    <citation type="submission" date="2023-05" db="EMBL/GenBank/DDBJ databases">
        <authorList>
            <person name="Zhang X."/>
        </authorList>
    </citation>
    <scope>NUCLEOTIDE SEQUENCE</scope>
    <source>
        <strain evidence="3 4">DM2B3-1</strain>
        <strain evidence="2">YF14B1</strain>
    </source>
</reference>
<evidence type="ECO:0000313" key="4">
    <source>
        <dbReference type="Proteomes" id="UP001228581"/>
    </source>
</evidence>
<accession>A0AAE3R0H0</accession>
<dbReference type="Proteomes" id="UP001241110">
    <property type="component" value="Unassembled WGS sequence"/>
</dbReference>
<organism evidence="2 5">
    <name type="scientific">Xanthocytophaga flava</name>
    <dbReference type="NCBI Taxonomy" id="3048013"/>
    <lineage>
        <taxon>Bacteria</taxon>
        <taxon>Pseudomonadati</taxon>
        <taxon>Bacteroidota</taxon>
        <taxon>Cytophagia</taxon>
        <taxon>Cytophagales</taxon>
        <taxon>Rhodocytophagaceae</taxon>
        <taxon>Xanthocytophaga</taxon>
    </lineage>
</organism>
<dbReference type="EMBL" id="JASJOT010000029">
    <property type="protein sequence ID" value="MDJ1497180.1"/>
    <property type="molecule type" value="Genomic_DNA"/>
</dbReference>
<dbReference type="AlphaFoldDB" id="A0AAE3R0H0"/>
<feature type="transmembrane region" description="Helical" evidence="1">
    <location>
        <begin position="61"/>
        <end position="85"/>
    </location>
</feature>
<keyword evidence="4" id="KW-1185">Reference proteome</keyword>
<keyword evidence="1" id="KW-0812">Transmembrane</keyword>
<keyword evidence="1" id="KW-1133">Transmembrane helix</keyword>
<keyword evidence="1" id="KW-0472">Membrane</keyword>
<evidence type="ECO:0000313" key="3">
    <source>
        <dbReference type="EMBL" id="MDJ1497180.1"/>
    </source>
</evidence>
<dbReference type="RefSeq" id="WP_313988967.1">
    <property type="nucleotide sequence ID" value="NZ_JASJOR010000025.1"/>
</dbReference>
<name>A0AAE3R0H0_9BACT</name>
<sequence>MNKELLYTNEHKRSYRTFWRWHIGIDLLLLVPYVWAGSDALYRFYYGLSLRDEHALLNLQILTGVFLGYLAHSTYLICCMVYFFFTKDFRVVGYLSFYTVLIVLLTCSAYACTAALLVFGM</sequence>
<evidence type="ECO:0000256" key="1">
    <source>
        <dbReference type="SAM" id="Phobius"/>
    </source>
</evidence>